<proteinExistence type="predicted"/>
<dbReference type="InterPro" id="IPR025906">
    <property type="entry name" value="YjfB_motility"/>
</dbReference>
<comment type="caution">
    <text evidence="1">The sequence shown here is derived from an EMBL/GenBank/DDBJ whole genome shotgun (WGS) entry which is preliminary data.</text>
</comment>
<dbReference type="EMBL" id="JAHQCS010000083">
    <property type="protein sequence ID" value="MBU9711755.1"/>
    <property type="molecule type" value="Genomic_DNA"/>
</dbReference>
<keyword evidence="2" id="KW-1185">Reference proteome</keyword>
<dbReference type="Pfam" id="PF14070">
    <property type="entry name" value="YjfB_motility"/>
    <property type="match status" value="1"/>
</dbReference>
<dbReference type="Proteomes" id="UP000784880">
    <property type="component" value="Unassembled WGS sequence"/>
</dbReference>
<gene>
    <name evidence="1" type="ORF">KS419_08405</name>
</gene>
<evidence type="ECO:0000313" key="2">
    <source>
        <dbReference type="Proteomes" id="UP000784880"/>
    </source>
</evidence>
<organism evidence="1 2">
    <name type="scientific">Evansella tamaricis</name>
    <dbReference type="NCBI Taxonomy" id="2069301"/>
    <lineage>
        <taxon>Bacteria</taxon>
        <taxon>Bacillati</taxon>
        <taxon>Bacillota</taxon>
        <taxon>Bacilli</taxon>
        <taxon>Bacillales</taxon>
        <taxon>Bacillaceae</taxon>
        <taxon>Evansella</taxon>
    </lineage>
</organism>
<accession>A0ABS6JH09</accession>
<name>A0ABS6JH09_9BACI</name>
<protein>
    <submittedName>
        <fullName evidence="1">YjfB family protein</fullName>
    </submittedName>
</protein>
<evidence type="ECO:0000313" key="1">
    <source>
        <dbReference type="EMBL" id="MBU9711755.1"/>
    </source>
</evidence>
<dbReference type="RefSeq" id="WP_217065790.1">
    <property type="nucleotide sequence ID" value="NZ_JAHQCS010000083.1"/>
</dbReference>
<sequence length="66" mass="7057">MNIPLISMALSQGQIQQQVSIAVMKKALGNQEQQGVALQKLMNSADMAAVEQSVRPHVGGNIDVKI</sequence>
<reference evidence="1 2" key="1">
    <citation type="submission" date="2021-06" db="EMBL/GenBank/DDBJ databases">
        <title>Bacillus sp. RD4P76, an endophyte from a halophyte.</title>
        <authorList>
            <person name="Sun J.-Q."/>
        </authorList>
    </citation>
    <scope>NUCLEOTIDE SEQUENCE [LARGE SCALE GENOMIC DNA]</scope>
    <source>
        <strain evidence="1 2">CGMCC 1.15917</strain>
    </source>
</reference>